<comment type="caution">
    <text evidence="1">The sequence shown here is derived from an EMBL/GenBank/DDBJ whole genome shotgun (WGS) entry which is preliminary data.</text>
</comment>
<dbReference type="InterPro" id="IPR055951">
    <property type="entry name" value="DUF7529"/>
</dbReference>
<accession>A0AAV3SZP3</accession>
<gene>
    <name evidence="1" type="ORF">GCM10009019_12390</name>
</gene>
<dbReference type="Proteomes" id="UP001500194">
    <property type="component" value="Unassembled WGS sequence"/>
</dbReference>
<dbReference type="Pfam" id="PF24373">
    <property type="entry name" value="DUF7529"/>
    <property type="match status" value="1"/>
</dbReference>
<evidence type="ECO:0000313" key="2">
    <source>
        <dbReference type="Proteomes" id="UP001500194"/>
    </source>
</evidence>
<dbReference type="EMBL" id="BAAADU010000002">
    <property type="protein sequence ID" value="GAA0651002.1"/>
    <property type="molecule type" value="Genomic_DNA"/>
</dbReference>
<evidence type="ECO:0000313" key="1">
    <source>
        <dbReference type="EMBL" id="GAA0651002.1"/>
    </source>
</evidence>
<sequence length="156" mass="16717">MSEDVTDPRAGAWAATVEDMAATADAYDDAGWDTYEVEPGDTTLLATEDAERADLDVVVTGPDYETVTGLIEDGVSFTEYEVLTATEAGTVYVVVVMEDPDREVALLFAGMYGEDDAADAADAAAERGEFVVHLRGLEEEPVEFVYEDPGLFAGED</sequence>
<keyword evidence="2" id="KW-1185">Reference proteome</keyword>
<dbReference type="GeneID" id="68574092"/>
<dbReference type="AlphaFoldDB" id="A0AAV3SZP3"/>
<proteinExistence type="predicted"/>
<protein>
    <submittedName>
        <fullName evidence="1">Uncharacterized protein</fullName>
    </submittedName>
</protein>
<reference evidence="1 2" key="1">
    <citation type="journal article" date="2019" name="Int. J. Syst. Evol. Microbiol.">
        <title>The Global Catalogue of Microorganisms (GCM) 10K type strain sequencing project: providing services to taxonomists for standard genome sequencing and annotation.</title>
        <authorList>
            <consortium name="The Broad Institute Genomics Platform"/>
            <consortium name="The Broad Institute Genome Sequencing Center for Infectious Disease"/>
            <person name="Wu L."/>
            <person name="Ma J."/>
        </authorList>
    </citation>
    <scope>NUCLEOTIDE SEQUENCE [LARGE SCALE GENOMIC DNA]</scope>
    <source>
        <strain evidence="1 2">JCM 16327</strain>
    </source>
</reference>
<organism evidence="1 2">
    <name type="scientific">Salarchaeum japonicum</name>
    <dbReference type="NCBI Taxonomy" id="555573"/>
    <lineage>
        <taxon>Archaea</taxon>
        <taxon>Methanobacteriati</taxon>
        <taxon>Methanobacteriota</taxon>
        <taxon>Stenosarchaea group</taxon>
        <taxon>Halobacteria</taxon>
        <taxon>Halobacteriales</taxon>
        <taxon>Halobacteriaceae</taxon>
    </lineage>
</organism>
<dbReference type="RefSeq" id="WP_227261066.1">
    <property type="nucleotide sequence ID" value="NZ_BAAADU010000002.1"/>
</dbReference>
<name>A0AAV3SZP3_9EURY</name>